<sequence>MSYLQPIFTLKKNCVDLKGRSSRRRSILSLRVTEKKSENTHYVFKIVMKILEIADLQKG</sequence>
<name>M6D5R5_9LEPT</name>
<dbReference type="EMBL" id="ANIK01000061">
    <property type="protein sequence ID" value="EMJ93905.1"/>
    <property type="molecule type" value="Genomic_DNA"/>
</dbReference>
<protein>
    <submittedName>
        <fullName evidence="1">Uncharacterized protein</fullName>
    </submittedName>
</protein>
<proteinExistence type="predicted"/>
<comment type="caution">
    <text evidence="1">The sequence shown here is derived from an EMBL/GenBank/DDBJ whole genome shotgun (WGS) entry which is preliminary data.</text>
</comment>
<dbReference type="PATRIC" id="fig|1218565.3.peg.2845"/>
<reference evidence="1 2" key="1">
    <citation type="submission" date="2013-01" db="EMBL/GenBank/DDBJ databases">
        <authorList>
            <person name="Harkins D.M."/>
            <person name="Durkin A.S."/>
            <person name="Brinkac L.M."/>
            <person name="Haft D.H."/>
            <person name="Selengut J.D."/>
            <person name="Sanka R."/>
            <person name="DePew J."/>
            <person name="Purushe J."/>
            <person name="Galloway R.L."/>
            <person name="Vinetz J.M."/>
            <person name="Sutton G.G."/>
            <person name="Nierman W.C."/>
            <person name="Fouts D.E."/>
        </authorList>
    </citation>
    <scope>NUCLEOTIDE SEQUENCE [LARGE SCALE GENOMIC DNA]</scope>
    <source>
        <strain evidence="1 2">79601</strain>
    </source>
</reference>
<evidence type="ECO:0000313" key="2">
    <source>
        <dbReference type="Proteomes" id="UP000011988"/>
    </source>
</evidence>
<dbReference type="AlphaFoldDB" id="M6D5R5"/>
<organism evidence="1 2">
    <name type="scientific">Leptospira alstonii serovar Sichuan str. 79601</name>
    <dbReference type="NCBI Taxonomy" id="1218565"/>
    <lineage>
        <taxon>Bacteria</taxon>
        <taxon>Pseudomonadati</taxon>
        <taxon>Spirochaetota</taxon>
        <taxon>Spirochaetia</taxon>
        <taxon>Leptospirales</taxon>
        <taxon>Leptospiraceae</taxon>
        <taxon>Leptospira</taxon>
    </lineage>
</organism>
<evidence type="ECO:0000313" key="1">
    <source>
        <dbReference type="EMBL" id="EMJ93905.1"/>
    </source>
</evidence>
<accession>M6D5R5</accession>
<gene>
    <name evidence="1" type="ORF">LEP1GSC194_1601</name>
</gene>
<dbReference type="Proteomes" id="UP000011988">
    <property type="component" value="Unassembled WGS sequence"/>
</dbReference>